<dbReference type="EMBL" id="GBRH01267831">
    <property type="protein sequence ID" value="JAD30064.1"/>
    <property type="molecule type" value="Transcribed_RNA"/>
</dbReference>
<sequence>MAASCKYCKFATKVVTGMWETCYDTLRTKNLISFSNNMILHNNTSLSLASKKCPHVLAKYIAAVFCDNNHWIYSPVSIVYITN</sequence>
<organism evidence="1">
    <name type="scientific">Arundo donax</name>
    <name type="common">Giant reed</name>
    <name type="synonym">Donax arundinaceus</name>
    <dbReference type="NCBI Taxonomy" id="35708"/>
    <lineage>
        <taxon>Eukaryota</taxon>
        <taxon>Viridiplantae</taxon>
        <taxon>Streptophyta</taxon>
        <taxon>Embryophyta</taxon>
        <taxon>Tracheophyta</taxon>
        <taxon>Spermatophyta</taxon>
        <taxon>Magnoliopsida</taxon>
        <taxon>Liliopsida</taxon>
        <taxon>Poales</taxon>
        <taxon>Poaceae</taxon>
        <taxon>PACMAD clade</taxon>
        <taxon>Arundinoideae</taxon>
        <taxon>Arundineae</taxon>
        <taxon>Arundo</taxon>
    </lineage>
</organism>
<reference evidence="1" key="2">
    <citation type="journal article" date="2015" name="Data Brief">
        <title>Shoot transcriptome of the giant reed, Arundo donax.</title>
        <authorList>
            <person name="Barrero R.A."/>
            <person name="Guerrero F.D."/>
            <person name="Moolhuijzen P."/>
            <person name="Goolsby J.A."/>
            <person name="Tidwell J."/>
            <person name="Bellgard S.E."/>
            <person name="Bellgard M.I."/>
        </authorList>
    </citation>
    <scope>NUCLEOTIDE SEQUENCE</scope>
    <source>
        <tissue evidence="1">Shoot tissue taken approximately 20 cm above the soil surface</tissue>
    </source>
</reference>
<proteinExistence type="predicted"/>
<reference evidence="1" key="1">
    <citation type="submission" date="2014-09" db="EMBL/GenBank/DDBJ databases">
        <authorList>
            <person name="Magalhaes I.L.F."/>
            <person name="Oliveira U."/>
            <person name="Santos F.R."/>
            <person name="Vidigal T.H.D.A."/>
            <person name="Brescovit A.D."/>
            <person name="Santos A.J."/>
        </authorList>
    </citation>
    <scope>NUCLEOTIDE SEQUENCE</scope>
    <source>
        <tissue evidence="1">Shoot tissue taken approximately 20 cm above the soil surface</tissue>
    </source>
</reference>
<name>A0A0A8YSP7_ARUDO</name>
<dbReference type="AlphaFoldDB" id="A0A0A8YSP7"/>
<protein>
    <submittedName>
        <fullName evidence="1">Uncharacterized protein</fullName>
    </submittedName>
</protein>
<evidence type="ECO:0000313" key="1">
    <source>
        <dbReference type="EMBL" id="JAD30064.1"/>
    </source>
</evidence>
<accession>A0A0A8YSP7</accession>